<reference evidence="1 2" key="1">
    <citation type="submission" date="2018-06" db="EMBL/GenBank/DDBJ databases">
        <title>Natronomonas sp. F16-60 a new haloarchaeon isolated from a solar saltern of Isla Cristina, Huelva, Spain.</title>
        <authorList>
            <person name="Duran-Viseras A."/>
            <person name="Sanchez-Porro C."/>
            <person name="Ventosa A."/>
        </authorList>
    </citation>
    <scope>NUCLEOTIDE SEQUENCE [LARGE SCALE GENOMIC DNA]</scope>
    <source>
        <strain evidence="1 2">F16-60</strain>
    </source>
</reference>
<protein>
    <recommendedName>
        <fullName evidence="3">DUF5305 domain-containing protein</fullName>
    </recommendedName>
</protein>
<gene>
    <name evidence="1" type="ORF">DP107_17550</name>
</gene>
<dbReference type="AlphaFoldDB" id="A0A554MV18"/>
<dbReference type="RefSeq" id="WP_144263421.1">
    <property type="nucleotide sequence ID" value="NZ_QMDX01000020.1"/>
</dbReference>
<evidence type="ECO:0000313" key="2">
    <source>
        <dbReference type="Proteomes" id="UP000319894"/>
    </source>
</evidence>
<dbReference type="InParanoid" id="A0A554MV18"/>
<dbReference type="InterPro" id="IPR035185">
    <property type="entry name" value="DUF5305"/>
</dbReference>
<dbReference type="OrthoDB" id="270764at2157"/>
<name>A0A554MV18_9EURY</name>
<evidence type="ECO:0008006" key="3">
    <source>
        <dbReference type="Google" id="ProtNLM"/>
    </source>
</evidence>
<keyword evidence="2" id="KW-1185">Reference proteome</keyword>
<accession>A0A554MV18</accession>
<evidence type="ECO:0000313" key="1">
    <source>
        <dbReference type="EMBL" id="TSD08939.1"/>
    </source>
</evidence>
<dbReference type="Proteomes" id="UP000319894">
    <property type="component" value="Unassembled WGS sequence"/>
</dbReference>
<organism evidence="1 2">
    <name type="scientific">Haloglomus irregulare</name>
    <dbReference type="NCBI Taxonomy" id="2234134"/>
    <lineage>
        <taxon>Archaea</taxon>
        <taxon>Methanobacteriati</taxon>
        <taxon>Methanobacteriota</taxon>
        <taxon>Stenosarchaea group</taxon>
        <taxon>Halobacteria</taxon>
        <taxon>Halobacteriales</taxon>
        <taxon>Natronomonadaceae</taxon>
        <taxon>Haloglomus</taxon>
    </lineage>
</organism>
<sequence length="349" mass="37670">MGVRGRLLLSDNLTLLVGVLVVLAALGGGVSYATYVEPGTVTESEPVGQWATTAGYTHSATVTEDTEAFPAGTVLENRETYFTEVAPVLDGRFSYRFDAPGGEVNATVETVLVFRSADEEREYWRVEEPLNSTSATLGPGERVTTAFQVNTTRATARLDRISSEVGASPGETSVFVVSRVTADGQTLGESVDAGGRYQLGFDLGTGTYSVTGPRGESNRRTVTAVETRTREYGPLRTVGGPLLLLLGLGGLASLAFGWQQGLLAVSAAERRALAFARERDEFDEFISRGTPSRAALERPAVRVDSLADLVDVAIDSDRRVIEDPEARNYYVLLGDERYECSPPRTYEFD</sequence>
<dbReference type="Pfam" id="PF17231">
    <property type="entry name" value="DUF5305"/>
    <property type="match status" value="1"/>
</dbReference>
<dbReference type="EMBL" id="QMDX01000020">
    <property type="protein sequence ID" value="TSD08939.1"/>
    <property type="molecule type" value="Genomic_DNA"/>
</dbReference>
<proteinExistence type="predicted"/>
<comment type="caution">
    <text evidence="1">The sequence shown here is derived from an EMBL/GenBank/DDBJ whole genome shotgun (WGS) entry which is preliminary data.</text>
</comment>